<name>A0A410WU10_9BACL</name>
<evidence type="ECO:0000256" key="1">
    <source>
        <dbReference type="SAM" id="MobiDB-lite"/>
    </source>
</evidence>
<reference evidence="3 4" key="1">
    <citation type="submission" date="2018-01" db="EMBL/GenBank/DDBJ databases">
        <title>The whole genome sequencing and assembly of Paenibacillus chitinolyticus KCCM 41400 strain.</title>
        <authorList>
            <person name="Kim J.-Y."/>
            <person name="Park M.-K."/>
            <person name="Lee Y.-J."/>
            <person name="Yi H."/>
            <person name="Bahn Y.-S."/>
            <person name="Kim J.F."/>
            <person name="Lee D.-W."/>
        </authorList>
    </citation>
    <scope>NUCLEOTIDE SEQUENCE [LARGE SCALE GENOMIC DNA]</scope>
    <source>
        <strain evidence="3 4">KCCM 41400</strain>
    </source>
</reference>
<dbReference type="EMBL" id="JAMDMJ010000004">
    <property type="protein sequence ID" value="MCY9594997.1"/>
    <property type="molecule type" value="Genomic_DNA"/>
</dbReference>
<evidence type="ECO:0000313" key="3">
    <source>
        <dbReference type="EMBL" id="QAV17868.1"/>
    </source>
</evidence>
<evidence type="ECO:0000313" key="5">
    <source>
        <dbReference type="Proteomes" id="UP001527202"/>
    </source>
</evidence>
<evidence type="ECO:0000313" key="4">
    <source>
        <dbReference type="Proteomes" id="UP000288943"/>
    </source>
</evidence>
<sequence>MKPVRNRSNSGLKRRRSAKSAGKVLAQRDSSGPIYSIGPSVDGKEQSFQLVLEKEAVYETPVYLQG</sequence>
<reference evidence="2 5" key="2">
    <citation type="submission" date="2022-05" db="EMBL/GenBank/DDBJ databases">
        <title>Genome Sequencing of Bee-Associated Microbes.</title>
        <authorList>
            <person name="Dunlap C."/>
        </authorList>
    </citation>
    <scope>NUCLEOTIDE SEQUENCE [LARGE SCALE GENOMIC DNA]</scope>
    <source>
        <strain evidence="2 5">NRRL B-23120</strain>
    </source>
</reference>
<feature type="region of interest" description="Disordered" evidence="1">
    <location>
        <begin position="1"/>
        <end position="38"/>
    </location>
</feature>
<dbReference type="RefSeq" id="WP_042231002.1">
    <property type="nucleotide sequence ID" value="NZ_CP026520.1"/>
</dbReference>
<proteinExistence type="predicted"/>
<organism evidence="3 4">
    <name type="scientific">Paenibacillus chitinolyticus</name>
    <dbReference type="NCBI Taxonomy" id="79263"/>
    <lineage>
        <taxon>Bacteria</taxon>
        <taxon>Bacillati</taxon>
        <taxon>Bacillota</taxon>
        <taxon>Bacilli</taxon>
        <taxon>Bacillales</taxon>
        <taxon>Paenibacillaceae</taxon>
        <taxon>Paenibacillus</taxon>
    </lineage>
</organism>
<accession>A0A410WU10</accession>
<protein>
    <submittedName>
        <fullName evidence="3">Uncharacterized protein</fullName>
    </submittedName>
</protein>
<gene>
    <name evidence="2" type="ORF">M5X16_04300</name>
    <name evidence="3" type="ORF">PC41400_09390</name>
</gene>
<dbReference type="Proteomes" id="UP000288943">
    <property type="component" value="Chromosome"/>
</dbReference>
<dbReference type="GeneID" id="95375019"/>
<dbReference type="AlphaFoldDB" id="A0A410WU10"/>
<dbReference type="EMBL" id="CP026520">
    <property type="protein sequence ID" value="QAV17868.1"/>
    <property type="molecule type" value="Genomic_DNA"/>
</dbReference>
<keyword evidence="5" id="KW-1185">Reference proteome</keyword>
<dbReference type="OrthoDB" id="2625735at2"/>
<dbReference type="KEGG" id="pchi:PC41400_09390"/>
<feature type="compositionally biased region" description="Polar residues" evidence="1">
    <location>
        <begin position="1"/>
        <end position="11"/>
    </location>
</feature>
<evidence type="ECO:0000313" key="2">
    <source>
        <dbReference type="EMBL" id="MCY9594997.1"/>
    </source>
</evidence>
<dbReference type="Proteomes" id="UP001527202">
    <property type="component" value="Unassembled WGS sequence"/>
</dbReference>